<evidence type="ECO:0000256" key="11">
    <source>
        <dbReference type="ARBA" id="ARBA00049760"/>
    </source>
</evidence>
<evidence type="ECO:0000256" key="3">
    <source>
        <dbReference type="ARBA" id="ARBA00022614"/>
    </source>
</evidence>
<dbReference type="InterPro" id="IPR001611">
    <property type="entry name" value="Leu-rich_rpt"/>
</dbReference>
<name>A0A7S2L095_9STRA</name>
<proteinExistence type="inferred from homology"/>
<keyword evidence="4" id="KW-0493">Microtubule</keyword>
<dbReference type="GO" id="GO:0005874">
    <property type="term" value="C:microtubule"/>
    <property type="evidence" value="ECO:0007669"/>
    <property type="project" value="UniProtKB-KW"/>
</dbReference>
<keyword evidence="5" id="KW-0677">Repeat</keyword>
<evidence type="ECO:0000256" key="6">
    <source>
        <dbReference type="ARBA" id="ARBA00023017"/>
    </source>
</evidence>
<dbReference type="GO" id="GO:0005930">
    <property type="term" value="C:axoneme"/>
    <property type="evidence" value="ECO:0007669"/>
    <property type="project" value="UniProtKB-SubCell"/>
</dbReference>
<evidence type="ECO:0000256" key="10">
    <source>
        <dbReference type="ARBA" id="ARBA00049659"/>
    </source>
</evidence>
<evidence type="ECO:0000256" key="4">
    <source>
        <dbReference type="ARBA" id="ARBA00022701"/>
    </source>
</evidence>
<gene>
    <name evidence="12" type="ORF">LDAN0321_LOCUS13724</name>
</gene>
<evidence type="ECO:0000256" key="1">
    <source>
        <dbReference type="ARBA" id="ARBA00004430"/>
    </source>
</evidence>
<comment type="similarity">
    <text evidence="10">Belongs to the dynein light chain LC1-type family.</text>
</comment>
<keyword evidence="9" id="KW-0966">Cell projection</keyword>
<dbReference type="Gene3D" id="3.80.10.10">
    <property type="entry name" value="Ribonuclease Inhibitor"/>
    <property type="match status" value="1"/>
</dbReference>
<dbReference type="GO" id="GO:0030286">
    <property type="term" value="C:dynein complex"/>
    <property type="evidence" value="ECO:0007669"/>
    <property type="project" value="UniProtKB-KW"/>
</dbReference>
<accession>A0A7S2L095</accession>
<evidence type="ECO:0000256" key="8">
    <source>
        <dbReference type="ARBA" id="ARBA00023212"/>
    </source>
</evidence>
<sequence>MSTSAQALKAWEAKHEKKADEAIEIKMCANNPLITKMDNSLSALKNCEVLSLSTNAIDRITGLNGMSKLRILSLGRNNLKKIEKLDDVAETIEQLWISYNEISSLDGLSGCVNLTTLFCSRNSIKSFSELEKIACLTKLKDVLFLGNPMYENLTKAEARIEVLKRLPNVTKIDGELVKPDEREAASGNADDE</sequence>
<keyword evidence="2" id="KW-0963">Cytoplasm</keyword>
<keyword evidence="6" id="KW-0243">Dynein</keyword>
<dbReference type="SMART" id="SM00365">
    <property type="entry name" value="LRR_SD22"/>
    <property type="match status" value="4"/>
</dbReference>
<protein>
    <recommendedName>
        <fullName evidence="11">Dynein axonemal light chain 1</fullName>
    </recommendedName>
</protein>
<dbReference type="InterPro" id="IPR032675">
    <property type="entry name" value="LRR_dom_sf"/>
</dbReference>
<dbReference type="PANTHER" id="PTHR15454:SF73">
    <property type="entry name" value="DYNEIN AXONEMAL LIGHT CHAIN 1"/>
    <property type="match status" value="1"/>
</dbReference>
<dbReference type="PROSITE" id="PS51450">
    <property type="entry name" value="LRR"/>
    <property type="match status" value="2"/>
</dbReference>
<dbReference type="Pfam" id="PF12799">
    <property type="entry name" value="LRR_4"/>
    <property type="match status" value="1"/>
</dbReference>
<evidence type="ECO:0000256" key="7">
    <source>
        <dbReference type="ARBA" id="ARBA00023175"/>
    </source>
</evidence>
<evidence type="ECO:0000313" key="12">
    <source>
        <dbReference type="EMBL" id="CAD9591992.1"/>
    </source>
</evidence>
<evidence type="ECO:0000256" key="5">
    <source>
        <dbReference type="ARBA" id="ARBA00022737"/>
    </source>
</evidence>
<reference evidence="12" key="1">
    <citation type="submission" date="2021-01" db="EMBL/GenBank/DDBJ databases">
        <authorList>
            <person name="Corre E."/>
            <person name="Pelletier E."/>
            <person name="Niang G."/>
            <person name="Scheremetjew M."/>
            <person name="Finn R."/>
            <person name="Kale V."/>
            <person name="Holt S."/>
            <person name="Cochrane G."/>
            <person name="Meng A."/>
            <person name="Brown T."/>
            <person name="Cohen L."/>
        </authorList>
    </citation>
    <scope>NUCLEOTIDE SEQUENCE</scope>
    <source>
        <strain evidence="12">B650</strain>
    </source>
</reference>
<dbReference type="FunFam" id="3.80.10.10:FF:000049">
    <property type="entry name" value="Dynein light chain 1"/>
    <property type="match status" value="1"/>
</dbReference>
<keyword evidence="3" id="KW-0433">Leucine-rich repeat</keyword>
<organism evidence="12">
    <name type="scientific">Leptocylindrus danicus</name>
    <dbReference type="NCBI Taxonomy" id="163516"/>
    <lineage>
        <taxon>Eukaryota</taxon>
        <taxon>Sar</taxon>
        <taxon>Stramenopiles</taxon>
        <taxon>Ochrophyta</taxon>
        <taxon>Bacillariophyta</taxon>
        <taxon>Coscinodiscophyceae</taxon>
        <taxon>Chaetocerotophycidae</taxon>
        <taxon>Leptocylindrales</taxon>
        <taxon>Leptocylindraceae</taxon>
        <taxon>Leptocylindrus</taxon>
    </lineage>
</organism>
<dbReference type="SUPFAM" id="SSF52058">
    <property type="entry name" value="L domain-like"/>
    <property type="match status" value="1"/>
</dbReference>
<dbReference type="InterPro" id="IPR025875">
    <property type="entry name" value="Leu-rich_rpt_4"/>
</dbReference>
<dbReference type="AlphaFoldDB" id="A0A7S2L095"/>
<dbReference type="PANTHER" id="PTHR15454">
    <property type="entry name" value="NISCHARIN RELATED"/>
    <property type="match status" value="1"/>
</dbReference>
<keyword evidence="7" id="KW-0505">Motor protein</keyword>
<comment type="subcellular location">
    <subcellularLocation>
        <location evidence="1">Cytoplasm</location>
        <location evidence="1">Cytoskeleton</location>
        <location evidence="1">Cilium axoneme</location>
    </subcellularLocation>
</comment>
<keyword evidence="8" id="KW-0206">Cytoskeleton</keyword>
<evidence type="ECO:0000256" key="9">
    <source>
        <dbReference type="ARBA" id="ARBA00023273"/>
    </source>
</evidence>
<dbReference type="EMBL" id="HBGY01021780">
    <property type="protein sequence ID" value="CAD9591992.1"/>
    <property type="molecule type" value="Transcribed_RNA"/>
</dbReference>
<evidence type="ECO:0000256" key="2">
    <source>
        <dbReference type="ARBA" id="ARBA00022490"/>
    </source>
</evidence>